<feature type="coiled-coil region" evidence="1">
    <location>
        <begin position="422"/>
        <end position="470"/>
    </location>
</feature>
<keyword evidence="5" id="KW-1185">Reference proteome</keyword>
<organism evidence="4 5">
    <name type="scientific">Purpureocillium lilacinum</name>
    <name type="common">Paecilomyces lilacinus</name>
    <dbReference type="NCBI Taxonomy" id="33203"/>
    <lineage>
        <taxon>Eukaryota</taxon>
        <taxon>Fungi</taxon>
        <taxon>Dikarya</taxon>
        <taxon>Ascomycota</taxon>
        <taxon>Pezizomycotina</taxon>
        <taxon>Sordariomycetes</taxon>
        <taxon>Hypocreomycetidae</taxon>
        <taxon>Hypocreales</taxon>
        <taxon>Ophiocordycipitaceae</taxon>
        <taxon>Purpureocillium</taxon>
    </lineage>
</organism>
<feature type="coiled-coil region" evidence="1">
    <location>
        <begin position="495"/>
        <end position="587"/>
    </location>
</feature>
<feature type="region of interest" description="Disordered" evidence="2">
    <location>
        <begin position="875"/>
        <end position="902"/>
    </location>
</feature>
<comment type="caution">
    <text evidence="4">The sequence shown here is derived from an EMBL/GenBank/DDBJ whole genome shotgun (WGS) entry which is preliminary data.</text>
</comment>
<evidence type="ECO:0000313" key="5">
    <source>
        <dbReference type="Proteomes" id="UP001287286"/>
    </source>
</evidence>
<feature type="coiled-coil region" evidence="1">
    <location>
        <begin position="716"/>
        <end position="743"/>
    </location>
</feature>
<feature type="region of interest" description="Disordered" evidence="2">
    <location>
        <begin position="154"/>
        <end position="182"/>
    </location>
</feature>
<name>A0ABR0CEP8_PURLI</name>
<feature type="compositionally biased region" description="Low complexity" evidence="2">
    <location>
        <begin position="229"/>
        <end position="242"/>
    </location>
</feature>
<dbReference type="SUPFAM" id="SSF54897">
    <property type="entry name" value="Protease propeptides/inhibitors"/>
    <property type="match status" value="1"/>
</dbReference>
<evidence type="ECO:0008006" key="6">
    <source>
        <dbReference type="Google" id="ProtNLM"/>
    </source>
</evidence>
<dbReference type="CDD" id="cd22211">
    <property type="entry name" value="HkD_SF"/>
    <property type="match status" value="1"/>
</dbReference>
<dbReference type="Gene3D" id="3.30.70.80">
    <property type="entry name" value="Peptidase S8 propeptide/proteinase inhibitor I9"/>
    <property type="match status" value="1"/>
</dbReference>
<dbReference type="Proteomes" id="UP001287286">
    <property type="component" value="Unassembled WGS sequence"/>
</dbReference>
<feature type="coiled-coil region" evidence="1">
    <location>
        <begin position="781"/>
        <end position="815"/>
    </location>
</feature>
<evidence type="ECO:0000256" key="3">
    <source>
        <dbReference type="SAM" id="SignalP"/>
    </source>
</evidence>
<dbReference type="PANTHER" id="PTHR18947:SF28">
    <property type="entry name" value="GIRDIN, ISOFORM A"/>
    <property type="match status" value="1"/>
</dbReference>
<protein>
    <recommendedName>
        <fullName evidence="6">HOOK N-terminal domain-containing protein</fullName>
    </recommendedName>
</protein>
<feature type="region of interest" description="Disordered" evidence="2">
    <location>
        <begin position="225"/>
        <end position="246"/>
    </location>
</feature>
<sequence>MRLFPQLVAALAILPGALAVDQKRSAIIWFDDPNTPDSVVNDAKASIVKGGGKITHVYTIIKGFAVVAPVKVLESVQVTASKSQYKMRVDNDEMTACTIWHLPNTNADPEYGAGVDAGRVATRATGHLIQCMGWHMVLRKAKHERGGGEREMVAVKSQTHDPWTGPKSETRPNRQRAYSPETKTRINTCRARGGPTYLSSQGTYLTTYLPTCSSAALLLGLSRPPQTEADAPATDDAAPAGASLTHDTPLQVNRVFDLDRTAESLDELNNGVVLAHILHELDTEFDPSHLESSQGASKYLTNKRNIQAVYKGLFRFIRRQVPELGCQAKKFDYHAVAENPDAQGISQLLAVMVSAAAMGPDNAKYVPRIQNGLDRENQAEIMQIIRAMQQDIANYKDDDDLDEAIDAVMEARDIDLLVEEQNAALRQQLDGAKKTLSDYITRLEHLQQSHEELKYEKEKNDRELEILRKATQDGANSAEAIKLLEAQVHEQMEIIARNEETIRNHDRIKAQLETEVQRLSQKSMQADELRDQVTEWKHKADELEKKANTAERYKQKLEAQQGLVKEVQNLQYERAELQEQLRSLVSDRERGDRTRKAEDELTKMITQSEQHLWDERNQKNQLIKDVAALEEELVRLKAQRTHDEHFIQDLQEQLHQGGGGAPQGDGLGSESGTFNLEDELNNAAGDEGQTNVPLELSRLKAENELLRKTFGSTGDAALLRRELEDQRRQRDRLQQNFNEIFEKHIVTQEQIKALMADATGEGSSQAFINLRTQLVQSQSSLEETVKRSTDLQTRVADMERELISARAQASAAEKGGTAAIDELKSTDKLISESLKAELDRLRDEFSFVVSERDAQKSQLIEALLAKDKLRKEIEEGKELHDTSAVPTETADADMSEAAKKSGEKIEKLRARLKERKQQLEQSEQEKLDLQNKLKAVQGGQISAAQKAATDQVIKNLQRENALIATAWYDLTSRLQSNHVVLQRRHDAPRSWLNKQRQMVNGQLRQRDLLYLY</sequence>
<reference evidence="4 5" key="1">
    <citation type="journal article" date="2024" name="Microbiol. Resour. Announc.">
        <title>Genome annotations for the ascomycete fungi Trichoderma harzianum, Trichoderma aggressivum, and Purpureocillium lilacinum.</title>
        <authorList>
            <person name="Beijen E.P.W."/>
            <person name="Ohm R.A."/>
        </authorList>
    </citation>
    <scope>NUCLEOTIDE SEQUENCE [LARGE SCALE GENOMIC DNA]</scope>
    <source>
        <strain evidence="4 5">CBS 150709</strain>
    </source>
</reference>
<dbReference type="EMBL" id="JAWRVI010000002">
    <property type="protein sequence ID" value="KAK4094774.1"/>
    <property type="molecule type" value="Genomic_DNA"/>
</dbReference>
<feature type="coiled-coil region" evidence="1">
    <location>
        <begin position="612"/>
        <end position="639"/>
    </location>
</feature>
<gene>
    <name evidence="4" type="ORF">Purlil1_470</name>
</gene>
<feature type="region of interest" description="Disordered" evidence="2">
    <location>
        <begin position="653"/>
        <end position="675"/>
    </location>
</feature>
<feature type="compositionally biased region" description="Gly residues" evidence="2">
    <location>
        <begin position="656"/>
        <end position="669"/>
    </location>
</feature>
<evidence type="ECO:0000256" key="2">
    <source>
        <dbReference type="SAM" id="MobiDB-lite"/>
    </source>
</evidence>
<evidence type="ECO:0000313" key="4">
    <source>
        <dbReference type="EMBL" id="KAK4094774.1"/>
    </source>
</evidence>
<feature type="chain" id="PRO_5047206528" description="HOOK N-terminal domain-containing protein" evidence="3">
    <location>
        <begin position="20"/>
        <end position="1012"/>
    </location>
</feature>
<feature type="signal peptide" evidence="3">
    <location>
        <begin position="1"/>
        <end position="19"/>
    </location>
</feature>
<keyword evidence="3" id="KW-0732">Signal</keyword>
<dbReference type="Gene3D" id="1.10.418.10">
    <property type="entry name" value="Calponin-like domain"/>
    <property type="match status" value="1"/>
</dbReference>
<accession>A0ABR0CEP8</accession>
<evidence type="ECO:0000256" key="1">
    <source>
        <dbReference type="SAM" id="Coils"/>
    </source>
</evidence>
<dbReference type="PANTHER" id="PTHR18947">
    <property type="entry name" value="HOOK PROTEINS"/>
    <property type="match status" value="1"/>
</dbReference>
<dbReference type="SUPFAM" id="SSF116907">
    <property type="entry name" value="Hook domain"/>
    <property type="match status" value="1"/>
</dbReference>
<dbReference type="InterPro" id="IPR036872">
    <property type="entry name" value="CH_dom_sf"/>
</dbReference>
<proteinExistence type="predicted"/>
<dbReference type="InterPro" id="IPR037045">
    <property type="entry name" value="S8pro/Inhibitor_I9_sf"/>
</dbReference>
<keyword evidence="1" id="KW-0175">Coiled coil</keyword>